<protein>
    <submittedName>
        <fullName evidence="2">Uncharacterized protein</fullName>
    </submittedName>
</protein>
<keyword evidence="1" id="KW-0472">Membrane</keyword>
<keyword evidence="1" id="KW-0812">Transmembrane</keyword>
<dbReference type="Proteomes" id="UP001307760">
    <property type="component" value="Unassembled WGS sequence"/>
</dbReference>
<gene>
    <name evidence="2" type="ORF">V2J85_07310</name>
</gene>
<keyword evidence="1" id="KW-1133">Transmembrane helix</keyword>
<feature type="transmembrane region" description="Helical" evidence="1">
    <location>
        <begin position="12"/>
        <end position="30"/>
    </location>
</feature>
<feature type="transmembrane region" description="Helical" evidence="1">
    <location>
        <begin position="36"/>
        <end position="58"/>
    </location>
</feature>
<dbReference type="EMBL" id="JAZBJP010000002">
    <property type="protein sequence ID" value="MEE4419159.1"/>
    <property type="molecule type" value="Genomic_DNA"/>
</dbReference>
<comment type="caution">
    <text evidence="2">The sequence shown here is derived from an EMBL/GenBank/DDBJ whole genome shotgun (WGS) entry which is preliminary data.</text>
</comment>
<evidence type="ECO:0000313" key="2">
    <source>
        <dbReference type="EMBL" id="MEE4419159.1"/>
    </source>
</evidence>
<feature type="transmembrane region" description="Helical" evidence="1">
    <location>
        <begin position="100"/>
        <end position="121"/>
    </location>
</feature>
<evidence type="ECO:0000313" key="3">
    <source>
        <dbReference type="Proteomes" id="UP001307760"/>
    </source>
</evidence>
<sequence>MSSHTVEASLRGVAAVCALLSAVAHLLLVPEHLEETPYMGILFAIGSVALLVAAAGLARRNPVPAWLLGTLVSGGMVLGFALSRTVGLPDYQEEGWDPPYGVLCMVAEVVFIIAFVAWCGVAKTPTPPAEVTHPTASVHAQ</sequence>
<dbReference type="RefSeq" id="WP_330820972.1">
    <property type="nucleotide sequence ID" value="NZ_JAZBJP010000002.1"/>
</dbReference>
<name>A0ABU7NJW4_9ACTN</name>
<feature type="transmembrane region" description="Helical" evidence="1">
    <location>
        <begin position="65"/>
        <end position="88"/>
    </location>
</feature>
<organism evidence="2 3">
    <name type="scientific">Streptomyces bugieae</name>
    <dbReference type="NCBI Taxonomy" id="3098223"/>
    <lineage>
        <taxon>Bacteria</taxon>
        <taxon>Bacillati</taxon>
        <taxon>Actinomycetota</taxon>
        <taxon>Actinomycetes</taxon>
        <taxon>Kitasatosporales</taxon>
        <taxon>Streptomycetaceae</taxon>
        <taxon>Streptomyces</taxon>
    </lineage>
</organism>
<proteinExistence type="predicted"/>
<keyword evidence="3" id="KW-1185">Reference proteome</keyword>
<reference evidence="2 3" key="1">
    <citation type="submission" date="2023-12" db="EMBL/GenBank/DDBJ databases">
        <title>30 novel species of actinomycetes from the DSMZ collection.</title>
        <authorList>
            <person name="Nouioui I."/>
        </authorList>
    </citation>
    <scope>NUCLEOTIDE SEQUENCE [LARGE SCALE GENOMIC DNA]</scope>
    <source>
        <strain evidence="2 3">DSM 41528</strain>
    </source>
</reference>
<evidence type="ECO:0000256" key="1">
    <source>
        <dbReference type="SAM" id="Phobius"/>
    </source>
</evidence>
<accession>A0ABU7NJW4</accession>